<proteinExistence type="predicted"/>
<reference evidence="1" key="1">
    <citation type="journal article" date="2021" name="bioRxiv">
        <title>Whole Genome Assembly and Annotation of Northern Wild Rice, Zizania palustris L., Supports a Whole Genome Duplication in the Zizania Genus.</title>
        <authorList>
            <person name="Haas M."/>
            <person name="Kono T."/>
            <person name="Macchietto M."/>
            <person name="Millas R."/>
            <person name="McGilp L."/>
            <person name="Shao M."/>
            <person name="Duquette J."/>
            <person name="Hirsch C.N."/>
            <person name="Kimball J."/>
        </authorList>
    </citation>
    <scope>NUCLEOTIDE SEQUENCE</scope>
    <source>
        <tissue evidence="1">Fresh leaf tissue</tissue>
    </source>
</reference>
<accession>A0A8J5W8W5</accession>
<reference evidence="1" key="2">
    <citation type="submission" date="2021-02" db="EMBL/GenBank/DDBJ databases">
        <authorList>
            <person name="Kimball J.A."/>
            <person name="Haas M.W."/>
            <person name="Macchietto M."/>
            <person name="Kono T."/>
            <person name="Duquette J."/>
            <person name="Shao M."/>
        </authorList>
    </citation>
    <scope>NUCLEOTIDE SEQUENCE</scope>
    <source>
        <tissue evidence="1">Fresh leaf tissue</tissue>
    </source>
</reference>
<evidence type="ECO:0000313" key="2">
    <source>
        <dbReference type="Proteomes" id="UP000729402"/>
    </source>
</evidence>
<protein>
    <submittedName>
        <fullName evidence="1">Uncharacterized protein</fullName>
    </submittedName>
</protein>
<comment type="caution">
    <text evidence="1">The sequence shown here is derived from an EMBL/GenBank/DDBJ whole genome shotgun (WGS) entry which is preliminary data.</text>
</comment>
<keyword evidence="2" id="KW-1185">Reference proteome</keyword>
<organism evidence="1 2">
    <name type="scientific">Zizania palustris</name>
    <name type="common">Northern wild rice</name>
    <dbReference type="NCBI Taxonomy" id="103762"/>
    <lineage>
        <taxon>Eukaryota</taxon>
        <taxon>Viridiplantae</taxon>
        <taxon>Streptophyta</taxon>
        <taxon>Embryophyta</taxon>
        <taxon>Tracheophyta</taxon>
        <taxon>Spermatophyta</taxon>
        <taxon>Magnoliopsida</taxon>
        <taxon>Liliopsida</taxon>
        <taxon>Poales</taxon>
        <taxon>Poaceae</taxon>
        <taxon>BOP clade</taxon>
        <taxon>Oryzoideae</taxon>
        <taxon>Oryzeae</taxon>
        <taxon>Zizaniinae</taxon>
        <taxon>Zizania</taxon>
    </lineage>
</organism>
<name>A0A8J5W8W5_ZIZPA</name>
<evidence type="ECO:0000313" key="1">
    <source>
        <dbReference type="EMBL" id="KAG8085251.1"/>
    </source>
</evidence>
<dbReference type="AlphaFoldDB" id="A0A8J5W8W5"/>
<sequence>MINWLVNSINRLITVFIKSLGLEPPTLHRSPLLSSPLHPQKPLFAAAIALANPLCRRHFSPLVLPTIH</sequence>
<gene>
    <name evidence="1" type="ORF">GUJ93_ZPchr0010g8715</name>
</gene>
<dbReference type="EMBL" id="JAAALK010000082">
    <property type="protein sequence ID" value="KAG8085251.1"/>
    <property type="molecule type" value="Genomic_DNA"/>
</dbReference>
<dbReference type="Proteomes" id="UP000729402">
    <property type="component" value="Unassembled WGS sequence"/>
</dbReference>